<dbReference type="GO" id="GO:0004177">
    <property type="term" value="F:aminopeptidase activity"/>
    <property type="evidence" value="ECO:0007669"/>
    <property type="project" value="UniProtKB-KW"/>
</dbReference>
<dbReference type="STRING" id="1356854.N007_09315"/>
<dbReference type="InterPro" id="IPR000073">
    <property type="entry name" value="AB_hydrolase_1"/>
</dbReference>
<sequence>MHKEGFVEVEGGRIWYQINGRESGVPLVGLHGGPGGSSVGMERLLALSDDRPIVLYDQLGSGKSERPSDASLWRVDRFVRELATLRSVLGLEQVHLLGHSWGTMLLADYLLTQPTGVVSAIFSSPCLSAPRWVADADRLRLDLPADVQQVLTECEATGNTKSQAYKQATGVYMKKHVCRVEISPEERARRDAAFGEEVYNAMWGPSEFHATGTLKTYDRTDRLHEITVPTLFTCGRYDEASPESTKYYQSLVPGAKYHVFEESSHSAMREQPEEYLRVIRNFVASAERTNA</sequence>
<dbReference type="PANTHER" id="PTHR43798">
    <property type="entry name" value="MONOACYLGLYCEROL LIPASE"/>
    <property type="match status" value="1"/>
</dbReference>
<dbReference type="NCBIfam" id="TIGR01250">
    <property type="entry name" value="pro_imino_pep_2"/>
    <property type="match status" value="1"/>
</dbReference>
<evidence type="ECO:0000313" key="9">
    <source>
        <dbReference type="Proteomes" id="UP000829401"/>
    </source>
</evidence>
<organism evidence="8 9">
    <name type="scientific">Alicyclobacillus acidoterrestris (strain ATCC 49025 / DSM 3922 / CIP 106132 / NCIMB 13137 / GD3B)</name>
    <dbReference type="NCBI Taxonomy" id="1356854"/>
    <lineage>
        <taxon>Bacteria</taxon>
        <taxon>Bacillati</taxon>
        <taxon>Bacillota</taxon>
        <taxon>Bacilli</taxon>
        <taxon>Bacillales</taxon>
        <taxon>Alicyclobacillaceae</taxon>
        <taxon>Alicyclobacillus</taxon>
    </lineage>
</organism>
<evidence type="ECO:0000256" key="4">
    <source>
        <dbReference type="ARBA" id="ARBA00021843"/>
    </source>
</evidence>
<dbReference type="eggNOG" id="COG0596">
    <property type="taxonomic scope" value="Bacteria"/>
</dbReference>
<comment type="function">
    <text evidence="7">Releases the N-terminal proline from various substrates.</text>
</comment>
<keyword evidence="7" id="KW-0031">Aminopeptidase</keyword>
<gene>
    <name evidence="8" type="ORF">K1I37_05285</name>
</gene>
<dbReference type="InterPro" id="IPR002410">
    <property type="entry name" value="Peptidase_S33"/>
</dbReference>
<dbReference type="Gene3D" id="3.40.50.1820">
    <property type="entry name" value="alpha/beta hydrolase"/>
    <property type="match status" value="1"/>
</dbReference>
<dbReference type="PRINTS" id="PR00793">
    <property type="entry name" value="PROAMNOPTASE"/>
</dbReference>
<dbReference type="Proteomes" id="UP000829401">
    <property type="component" value="Chromosome"/>
</dbReference>
<dbReference type="OrthoDB" id="9796770at2"/>
<reference evidence="9" key="1">
    <citation type="journal article" date="2022" name="G3 (Bethesda)">
        <title>Unveiling the complete genome sequence of Alicyclobacillus acidoterrestris DSM 3922T, a taint-producing strain.</title>
        <authorList>
            <person name="Leonardo I.C."/>
            <person name="Barreto Crespo M.T."/>
            <person name="Gaspar F.B."/>
        </authorList>
    </citation>
    <scope>NUCLEOTIDE SEQUENCE [LARGE SCALE GENOMIC DNA]</scope>
    <source>
        <strain evidence="9">DSM 3922</strain>
    </source>
</reference>
<dbReference type="Pfam" id="PF00561">
    <property type="entry name" value="Abhydrolase_1"/>
    <property type="match status" value="1"/>
</dbReference>
<dbReference type="InterPro" id="IPR050266">
    <property type="entry name" value="AB_hydrolase_sf"/>
</dbReference>
<dbReference type="InterPro" id="IPR005945">
    <property type="entry name" value="Pro_imino_pep"/>
</dbReference>
<evidence type="ECO:0000256" key="3">
    <source>
        <dbReference type="ARBA" id="ARBA00012568"/>
    </source>
</evidence>
<comment type="catalytic activity">
    <reaction evidence="1 7">
        <text>Release of N-terminal proline from a peptide.</text>
        <dbReference type="EC" id="3.4.11.5"/>
    </reaction>
</comment>
<keyword evidence="7" id="KW-0645">Protease</keyword>
<dbReference type="PIRSF" id="PIRSF005539">
    <property type="entry name" value="Pept_S33_TRI_F1"/>
    <property type="match status" value="1"/>
</dbReference>
<accession>A0A9E6ZG92</accession>
<accession>T0D620</accession>
<dbReference type="KEGG" id="aaco:K1I37_05285"/>
<dbReference type="PANTHER" id="PTHR43798:SF33">
    <property type="entry name" value="HYDROLASE, PUTATIVE (AFU_ORTHOLOGUE AFUA_2G14860)-RELATED"/>
    <property type="match status" value="1"/>
</dbReference>
<evidence type="ECO:0000256" key="1">
    <source>
        <dbReference type="ARBA" id="ARBA00001585"/>
    </source>
</evidence>
<proteinExistence type="inferred from homology"/>
<name>T0D620_ALIAG</name>
<evidence type="ECO:0000256" key="2">
    <source>
        <dbReference type="ARBA" id="ARBA00010088"/>
    </source>
</evidence>
<protein>
    <recommendedName>
        <fullName evidence="4 7">Proline iminopeptidase</fullName>
        <shortName evidence="7">PIP</shortName>
        <ecNumber evidence="3 7">3.4.11.5</ecNumber>
    </recommendedName>
    <alternativeName>
        <fullName evidence="6 7">Prolyl aminopeptidase</fullName>
    </alternativeName>
</protein>
<dbReference type="GO" id="GO:0016020">
    <property type="term" value="C:membrane"/>
    <property type="evidence" value="ECO:0007669"/>
    <property type="project" value="TreeGrafter"/>
</dbReference>
<dbReference type="EMBL" id="CP080467">
    <property type="protein sequence ID" value="UNO49917.1"/>
    <property type="molecule type" value="Genomic_DNA"/>
</dbReference>
<evidence type="ECO:0000256" key="5">
    <source>
        <dbReference type="ARBA" id="ARBA00022801"/>
    </source>
</evidence>
<evidence type="ECO:0000313" key="8">
    <source>
        <dbReference type="EMBL" id="UNO49917.1"/>
    </source>
</evidence>
<dbReference type="RefSeq" id="WP_021296923.1">
    <property type="nucleotide sequence ID" value="NZ_AURB01000140.1"/>
</dbReference>
<evidence type="ECO:0000256" key="6">
    <source>
        <dbReference type="ARBA" id="ARBA00029605"/>
    </source>
</evidence>
<evidence type="ECO:0000256" key="7">
    <source>
        <dbReference type="PIRNR" id="PIRNR005539"/>
    </source>
</evidence>
<comment type="similarity">
    <text evidence="2 7">Belongs to the peptidase S33 family.</text>
</comment>
<dbReference type="SUPFAM" id="SSF53474">
    <property type="entry name" value="alpha/beta-Hydrolases"/>
    <property type="match status" value="1"/>
</dbReference>
<keyword evidence="5 7" id="KW-0378">Hydrolase</keyword>
<dbReference type="GO" id="GO:0006508">
    <property type="term" value="P:proteolysis"/>
    <property type="evidence" value="ECO:0007669"/>
    <property type="project" value="UniProtKB-KW"/>
</dbReference>
<dbReference type="AlphaFoldDB" id="T0D620"/>
<keyword evidence="9" id="KW-1185">Reference proteome</keyword>
<dbReference type="InterPro" id="IPR029058">
    <property type="entry name" value="AB_hydrolase_fold"/>
</dbReference>
<dbReference type="EC" id="3.4.11.5" evidence="3 7"/>